<feature type="domain" description="Helicase C-terminal" evidence="3">
    <location>
        <begin position="109"/>
        <end position="205"/>
    </location>
</feature>
<accession>A0AAN8EVG6</accession>
<sequence>MVIVDESHVKQFKSMLLVRYIYQAADYRRNAMNRLHAVFMSATIRMWRNRGYEEKCDNQSNHAITDYEVRAADELEERRKAEDICISKIKDGLSVLHLVPAAEGKMGAKAVAQRIRSKVSCPVVPLSPRSTYDMAMQKLAEVKENQKVIVAADILEVGTNLKVDVVIDLGVKRTYTCRRGHVRMETTRINQASWTQRRGRVGRKKPGEYHLWGHEVASGLVDQEDACPMDLSMCAMMFKNSSTKLPLLPSTRN</sequence>
<protein>
    <recommendedName>
        <fullName evidence="3">Helicase C-terminal domain-containing protein</fullName>
    </recommendedName>
</protein>
<dbReference type="Gene3D" id="3.40.50.300">
    <property type="entry name" value="P-loop containing nucleotide triphosphate hydrolases"/>
    <property type="match status" value="1"/>
</dbReference>
<dbReference type="InterPro" id="IPR027417">
    <property type="entry name" value="P-loop_NTPase"/>
</dbReference>
<evidence type="ECO:0000313" key="4">
    <source>
        <dbReference type="EMBL" id="KAK5965120.1"/>
    </source>
</evidence>
<dbReference type="PANTHER" id="PTHR43519">
    <property type="entry name" value="ATP-DEPENDENT RNA HELICASE HRPB"/>
    <property type="match status" value="1"/>
</dbReference>
<keyword evidence="2" id="KW-0547">Nucleotide-binding</keyword>
<evidence type="ECO:0000256" key="2">
    <source>
        <dbReference type="ARBA" id="ARBA00022806"/>
    </source>
</evidence>
<keyword evidence="2" id="KW-0067">ATP-binding</keyword>
<dbReference type="SUPFAM" id="SSF52540">
    <property type="entry name" value="P-loop containing nucleoside triphosphate hydrolases"/>
    <property type="match status" value="1"/>
</dbReference>
<evidence type="ECO:0000313" key="5">
    <source>
        <dbReference type="Proteomes" id="UP001331761"/>
    </source>
</evidence>
<reference evidence="4 5" key="1">
    <citation type="submission" date="2019-10" db="EMBL/GenBank/DDBJ databases">
        <title>Assembly and Annotation for the nematode Trichostrongylus colubriformis.</title>
        <authorList>
            <person name="Martin J."/>
        </authorList>
    </citation>
    <scope>NUCLEOTIDE SEQUENCE [LARGE SCALE GENOMIC DNA]</scope>
    <source>
        <strain evidence="4">G859</strain>
        <tissue evidence="4">Whole worm</tissue>
    </source>
</reference>
<comment type="caution">
    <text evidence="4">The sequence shown here is derived from an EMBL/GenBank/DDBJ whole genome shotgun (WGS) entry which is preliminary data.</text>
</comment>
<dbReference type="Proteomes" id="UP001331761">
    <property type="component" value="Unassembled WGS sequence"/>
</dbReference>
<dbReference type="GO" id="GO:0016787">
    <property type="term" value="F:hydrolase activity"/>
    <property type="evidence" value="ECO:0007669"/>
    <property type="project" value="UniProtKB-KW"/>
</dbReference>
<dbReference type="EMBL" id="WIXE01024981">
    <property type="protein sequence ID" value="KAK5965120.1"/>
    <property type="molecule type" value="Genomic_DNA"/>
</dbReference>
<dbReference type="PANTHER" id="PTHR43519:SF1">
    <property type="entry name" value="ATP-DEPENDENT RNA HELICASE HRPB"/>
    <property type="match status" value="1"/>
</dbReference>
<evidence type="ECO:0000256" key="1">
    <source>
        <dbReference type="ARBA" id="ARBA00022801"/>
    </source>
</evidence>
<keyword evidence="1" id="KW-0378">Hydrolase</keyword>
<dbReference type="GO" id="GO:0004386">
    <property type="term" value="F:helicase activity"/>
    <property type="evidence" value="ECO:0007669"/>
    <property type="project" value="UniProtKB-KW"/>
</dbReference>
<keyword evidence="5" id="KW-1185">Reference proteome</keyword>
<dbReference type="InterPro" id="IPR001650">
    <property type="entry name" value="Helicase_C-like"/>
</dbReference>
<dbReference type="Pfam" id="PF00271">
    <property type="entry name" value="Helicase_C"/>
    <property type="match status" value="1"/>
</dbReference>
<evidence type="ECO:0000259" key="3">
    <source>
        <dbReference type="SMART" id="SM00490"/>
    </source>
</evidence>
<dbReference type="AlphaFoldDB" id="A0AAN8EVG6"/>
<dbReference type="SMART" id="SM00490">
    <property type="entry name" value="HELICc"/>
    <property type="match status" value="1"/>
</dbReference>
<keyword evidence="2" id="KW-0347">Helicase</keyword>
<proteinExistence type="predicted"/>
<name>A0AAN8EVG6_TRICO</name>
<gene>
    <name evidence="4" type="ORF">GCK32_022914</name>
</gene>
<organism evidence="4 5">
    <name type="scientific">Trichostrongylus colubriformis</name>
    <name type="common">Black scour worm</name>
    <dbReference type="NCBI Taxonomy" id="6319"/>
    <lineage>
        <taxon>Eukaryota</taxon>
        <taxon>Metazoa</taxon>
        <taxon>Ecdysozoa</taxon>
        <taxon>Nematoda</taxon>
        <taxon>Chromadorea</taxon>
        <taxon>Rhabditida</taxon>
        <taxon>Rhabditina</taxon>
        <taxon>Rhabditomorpha</taxon>
        <taxon>Strongyloidea</taxon>
        <taxon>Trichostrongylidae</taxon>
        <taxon>Trichostrongylus</taxon>
    </lineage>
</organism>